<keyword evidence="5" id="KW-1185">Reference proteome</keyword>
<dbReference type="PANTHER" id="PTHR43818">
    <property type="entry name" value="BCDNA.GH03377"/>
    <property type="match status" value="1"/>
</dbReference>
<protein>
    <submittedName>
        <fullName evidence="4">Gfo/Idh/MocA family oxidoreductase</fullName>
    </submittedName>
</protein>
<dbReference type="Pfam" id="PF01408">
    <property type="entry name" value="GFO_IDH_MocA"/>
    <property type="match status" value="1"/>
</dbReference>
<feature type="domain" description="Gfo/Idh/MocA-like oxidoreductase N-terminal" evidence="2">
    <location>
        <begin position="39"/>
        <end position="167"/>
    </location>
</feature>
<dbReference type="InterPro" id="IPR043906">
    <property type="entry name" value="Gfo/Idh/MocA_OxRdtase_bact_C"/>
</dbReference>
<dbReference type="InterPro" id="IPR050463">
    <property type="entry name" value="Gfo/Idh/MocA_oxidrdct_glycsds"/>
</dbReference>
<sequence length="450" mass="50621">MNISRRKFLKGAAMAAMFPLIYKGNLFAAGNSAPNSRCNLGVIGIGKQCDGHLNSLTDLPYVRVTAICDVDDKRLKYWSDRIVEKYTRKEFAFDKPKCCKDFREILADPSIDAVYITTPDHWHAIMSILAARAGKAIYCEKPMTFTMEEARRVTKAVKDAGVVFQVGSQQRSMEGFRHACQLVQNGYLGEIKECWCRLNYSLASTRNWKYEDVPAGVDWDMWCGPAPYNPYSRELLPMLSDNPNPYNEHGFPAWRDHLDYGNSNQADFGAHHYDIAMWGLGLDGKGPKRVVVLDNANLPGTPGKRQYYYETEAGTKIFKGNPSKDVCPVDYAVVFVGTEGVVAADRGGMNAFWANKKYFYDMKIGDGDIVRQRAPGNEHRDCFFNAVFNGAPVTAPVEGGMTSAEVSIMGNIAYRLGRSLEWDWRKGEFVNDDEANKLRVRPNRGEWALI</sequence>
<name>A0ABU4WII3_9BACT</name>
<feature type="chain" id="PRO_5046196935" evidence="1">
    <location>
        <begin position="29"/>
        <end position="450"/>
    </location>
</feature>
<dbReference type="EMBL" id="JALBUT010000003">
    <property type="protein sequence ID" value="MDX8415244.1"/>
    <property type="molecule type" value="Genomic_DNA"/>
</dbReference>
<evidence type="ECO:0000313" key="5">
    <source>
        <dbReference type="Proteomes" id="UP001275932"/>
    </source>
</evidence>
<dbReference type="Proteomes" id="UP001275932">
    <property type="component" value="Unassembled WGS sequence"/>
</dbReference>
<comment type="caution">
    <text evidence="4">The sequence shown here is derived from an EMBL/GenBank/DDBJ whole genome shotgun (WGS) entry which is preliminary data.</text>
</comment>
<reference evidence="4 5" key="1">
    <citation type="submission" date="2022-03" db="EMBL/GenBank/DDBJ databases">
        <title>Novel taxa within the pig intestine.</title>
        <authorList>
            <person name="Wylensek D."/>
            <person name="Bishof K."/>
            <person name="Afrizal A."/>
            <person name="Clavel T."/>
        </authorList>
    </citation>
    <scope>NUCLEOTIDE SEQUENCE [LARGE SCALE GENOMIC DNA]</scope>
    <source>
        <strain evidence="4 5">CLA-KB-P66</strain>
    </source>
</reference>
<proteinExistence type="predicted"/>
<accession>A0ABU4WII3</accession>
<dbReference type="Pfam" id="PF19051">
    <property type="entry name" value="GFO_IDH_MocA_C2"/>
    <property type="match status" value="1"/>
</dbReference>
<feature type="domain" description="Gfo/Idh/MocA-like oxidoreductase bacterial type C-terminal" evidence="3">
    <location>
        <begin position="383"/>
        <end position="448"/>
    </location>
</feature>
<evidence type="ECO:0000259" key="2">
    <source>
        <dbReference type="Pfam" id="PF01408"/>
    </source>
</evidence>
<dbReference type="SUPFAM" id="SSF51735">
    <property type="entry name" value="NAD(P)-binding Rossmann-fold domains"/>
    <property type="match status" value="1"/>
</dbReference>
<organism evidence="4 5">
    <name type="scientific">Intestinicryptomonas porci</name>
    <dbReference type="NCBI Taxonomy" id="2926320"/>
    <lineage>
        <taxon>Bacteria</taxon>
        <taxon>Pseudomonadati</taxon>
        <taxon>Verrucomicrobiota</taxon>
        <taxon>Opitutia</taxon>
        <taxon>Opitutales</taxon>
        <taxon>Intestinicryptomonaceae</taxon>
        <taxon>Intestinicryptomonas</taxon>
    </lineage>
</organism>
<dbReference type="InterPro" id="IPR036291">
    <property type="entry name" value="NAD(P)-bd_dom_sf"/>
</dbReference>
<evidence type="ECO:0000259" key="3">
    <source>
        <dbReference type="Pfam" id="PF19051"/>
    </source>
</evidence>
<feature type="signal peptide" evidence="1">
    <location>
        <begin position="1"/>
        <end position="28"/>
    </location>
</feature>
<dbReference type="RefSeq" id="WP_370396692.1">
    <property type="nucleotide sequence ID" value="NZ_JALBUT010000003.1"/>
</dbReference>
<evidence type="ECO:0000313" key="4">
    <source>
        <dbReference type="EMBL" id="MDX8415244.1"/>
    </source>
</evidence>
<gene>
    <name evidence="4" type="ORF">MOX91_03500</name>
</gene>
<keyword evidence="1" id="KW-0732">Signal</keyword>
<dbReference type="Gene3D" id="3.40.50.720">
    <property type="entry name" value="NAD(P)-binding Rossmann-like Domain"/>
    <property type="match status" value="1"/>
</dbReference>
<dbReference type="Gene3D" id="3.30.360.10">
    <property type="entry name" value="Dihydrodipicolinate Reductase, domain 2"/>
    <property type="match status" value="1"/>
</dbReference>
<dbReference type="InterPro" id="IPR000683">
    <property type="entry name" value="Gfo/Idh/MocA-like_OxRdtase_N"/>
</dbReference>
<evidence type="ECO:0000256" key="1">
    <source>
        <dbReference type="SAM" id="SignalP"/>
    </source>
</evidence>
<dbReference type="PANTHER" id="PTHR43818:SF5">
    <property type="entry name" value="OXIDOREDUCTASE FAMILY PROTEIN"/>
    <property type="match status" value="1"/>
</dbReference>
<dbReference type="SUPFAM" id="SSF55347">
    <property type="entry name" value="Glyceraldehyde-3-phosphate dehydrogenase-like, C-terminal domain"/>
    <property type="match status" value="1"/>
</dbReference>